<evidence type="ECO:0000313" key="4">
    <source>
        <dbReference type="Proteomes" id="UP000673975"/>
    </source>
</evidence>
<dbReference type="Proteomes" id="UP000673975">
    <property type="component" value="Unassembled WGS sequence"/>
</dbReference>
<accession>A0A8J7UWJ8</accession>
<name>A0A8J7UWJ8_9BACT</name>
<keyword evidence="4" id="KW-1185">Reference proteome</keyword>
<sequence>MRNFTFFSAAALAAAFFLTPGCNHADTDSSVNTDRLSDEALLDTVQYYTFQYFWDGAEPQSGMARERYWLDEEYPHDNGNTVTSGGSGFGLKAIITGIERGFITREEGVDRFERIVGFLEEAERFNGLWAHWMDGTTGEALAFSPEDDGADIVETSFLIQGLLTVRQYLRDGTEREQQIAERIDTMWREVNWNWHTREGEENILYWHWSPNHGWAMDHPIAGYDECLVTYILAASSPTYPIDPEVYHEGWARGGDIVAEGLEAYGYSLPLQHNRGEQYGGPLFWAHYSYLGLDPRNLEDRYANYWDNNRYHSLIQYEYAKDNPFDFKGYGEDLWGLTSSYNPDGYVAHTPHYDDHGVITPTAALSSIPYTPEESMKVMRNLYENFYDETFGPYGFYDALSLEHDWFPQRYLAIDQGPIVVMIENHRSGLLWDLFMSSEEVQEGLERLEFSY</sequence>
<dbReference type="Gene3D" id="1.50.10.140">
    <property type="match status" value="1"/>
</dbReference>
<dbReference type="InterPro" id="IPR019282">
    <property type="entry name" value="Glycoamylase-like_cons_dom"/>
</dbReference>
<evidence type="ECO:0000259" key="2">
    <source>
        <dbReference type="Pfam" id="PF10091"/>
    </source>
</evidence>
<feature type="signal peptide" evidence="1">
    <location>
        <begin position="1"/>
        <end position="25"/>
    </location>
</feature>
<dbReference type="EMBL" id="JAFIDN010000004">
    <property type="protein sequence ID" value="MBP3192309.1"/>
    <property type="molecule type" value="Genomic_DNA"/>
</dbReference>
<dbReference type="RefSeq" id="WP_210511212.1">
    <property type="nucleotide sequence ID" value="NZ_JAFIDN010000004.1"/>
</dbReference>
<organism evidence="3 4">
    <name type="scientific">Natronogracilivirga saccharolytica</name>
    <dbReference type="NCBI Taxonomy" id="2812953"/>
    <lineage>
        <taxon>Bacteria</taxon>
        <taxon>Pseudomonadati</taxon>
        <taxon>Balneolota</taxon>
        <taxon>Balneolia</taxon>
        <taxon>Balneolales</taxon>
        <taxon>Cyclonatronaceae</taxon>
        <taxon>Natronogracilivirga</taxon>
    </lineage>
</organism>
<dbReference type="AlphaFoldDB" id="A0A8J7UWJ8"/>
<dbReference type="Pfam" id="PF10091">
    <property type="entry name" value="Glycoamylase"/>
    <property type="match status" value="1"/>
</dbReference>
<feature type="domain" description="Glycoamylase-like" evidence="2">
    <location>
        <begin position="218"/>
        <end position="437"/>
    </location>
</feature>
<gene>
    <name evidence="3" type="ORF">NATSA_06515</name>
</gene>
<dbReference type="InterPro" id="IPR016883">
    <property type="entry name" value="UCP028431"/>
</dbReference>
<feature type="chain" id="PRO_5035255989" evidence="1">
    <location>
        <begin position="26"/>
        <end position="451"/>
    </location>
</feature>
<comment type="caution">
    <text evidence="3">The sequence shown here is derived from an EMBL/GenBank/DDBJ whole genome shotgun (WGS) entry which is preliminary data.</text>
</comment>
<keyword evidence="1" id="KW-0732">Signal</keyword>
<dbReference type="PIRSF" id="PIRSF028431">
    <property type="entry name" value="UCP028431"/>
    <property type="match status" value="1"/>
</dbReference>
<proteinExistence type="predicted"/>
<evidence type="ECO:0000256" key="1">
    <source>
        <dbReference type="SAM" id="SignalP"/>
    </source>
</evidence>
<protein>
    <submittedName>
        <fullName evidence="3">Beta-glucosidase</fullName>
    </submittedName>
</protein>
<evidence type="ECO:0000313" key="3">
    <source>
        <dbReference type="EMBL" id="MBP3192309.1"/>
    </source>
</evidence>
<reference evidence="3" key="1">
    <citation type="submission" date="2021-02" db="EMBL/GenBank/DDBJ databases">
        <title>Natronogracilivirga saccharolytica gen. nov. sp. nov. a new anaerobic, haloalkiliphilic carbohydrate-fermenting bacterium from soda lake and proposing of Cyclonatronumiaceae fam. nov. in the phylum Balneolaeota.</title>
        <authorList>
            <person name="Zhilina T.N."/>
            <person name="Sorokin D.Y."/>
            <person name="Zavarzina D.G."/>
            <person name="Toshchakov S.V."/>
            <person name="Kublanov I.V."/>
        </authorList>
    </citation>
    <scope>NUCLEOTIDE SEQUENCE</scope>
    <source>
        <strain evidence="3">Z-1702</strain>
    </source>
</reference>